<accession>A0A3P1ASF5</accession>
<organism evidence="2 3">
    <name type="scientific">Paenimyroides viscosum</name>
    <dbReference type="NCBI Taxonomy" id="2488729"/>
    <lineage>
        <taxon>Bacteria</taxon>
        <taxon>Pseudomonadati</taxon>
        <taxon>Bacteroidota</taxon>
        <taxon>Flavobacteriia</taxon>
        <taxon>Flavobacteriales</taxon>
        <taxon>Flavobacteriaceae</taxon>
        <taxon>Paenimyroides</taxon>
    </lineage>
</organism>
<keyword evidence="1" id="KW-0812">Transmembrane</keyword>
<comment type="caution">
    <text evidence="2">The sequence shown here is derived from an EMBL/GenBank/DDBJ whole genome shotgun (WGS) entry which is preliminary data.</text>
</comment>
<evidence type="ECO:0000256" key="1">
    <source>
        <dbReference type="SAM" id="Phobius"/>
    </source>
</evidence>
<sequence>MSTFSFLLETIPVVIFLLILLRMKKVVTQFSLKNYFTLENAKNIRLIGWLVISIFLIQDLIIEYIFPFFNSISATVYQPEIVKLLEQMSFKLFLGIFLLGIGIAFELGLKQQQENELTI</sequence>
<gene>
    <name evidence="2" type="ORF">EG242_12055</name>
</gene>
<proteinExistence type="predicted"/>
<keyword evidence="1" id="KW-1133">Transmembrane helix</keyword>
<protein>
    <submittedName>
        <fullName evidence="2">DUF2975 domain-containing protein</fullName>
    </submittedName>
</protein>
<name>A0A3P1ASF5_9FLAO</name>
<keyword evidence="3" id="KW-1185">Reference proteome</keyword>
<feature type="transmembrane region" description="Helical" evidence="1">
    <location>
        <begin position="89"/>
        <end position="109"/>
    </location>
</feature>
<reference evidence="2 3" key="1">
    <citation type="submission" date="2018-11" db="EMBL/GenBank/DDBJ databases">
        <title>Flavobacterium sp. nov., YIM 102796 draft genome.</title>
        <authorList>
            <person name="Li G."/>
            <person name="Jiang Y."/>
        </authorList>
    </citation>
    <scope>NUCLEOTIDE SEQUENCE [LARGE SCALE GENOMIC DNA]</scope>
    <source>
        <strain evidence="2 3">YIM 102796</strain>
    </source>
</reference>
<keyword evidence="1" id="KW-0472">Membrane</keyword>
<dbReference type="Proteomes" id="UP000268372">
    <property type="component" value="Unassembled WGS sequence"/>
</dbReference>
<feature type="transmembrane region" description="Helical" evidence="1">
    <location>
        <begin position="6"/>
        <end position="23"/>
    </location>
</feature>
<dbReference type="EMBL" id="RQTJ01000032">
    <property type="protein sequence ID" value="RRA91999.1"/>
    <property type="molecule type" value="Genomic_DNA"/>
</dbReference>
<evidence type="ECO:0000313" key="2">
    <source>
        <dbReference type="EMBL" id="RRA91999.1"/>
    </source>
</evidence>
<dbReference type="AlphaFoldDB" id="A0A3P1ASF5"/>
<feature type="transmembrane region" description="Helical" evidence="1">
    <location>
        <begin position="44"/>
        <end position="69"/>
    </location>
</feature>
<evidence type="ECO:0000313" key="3">
    <source>
        <dbReference type="Proteomes" id="UP000268372"/>
    </source>
</evidence>